<dbReference type="GO" id="GO:0003755">
    <property type="term" value="F:peptidyl-prolyl cis-trans isomerase activity"/>
    <property type="evidence" value="ECO:0007669"/>
    <property type="project" value="InterPro"/>
</dbReference>
<dbReference type="Pfam" id="PF08241">
    <property type="entry name" value="Methyltransf_11"/>
    <property type="match status" value="1"/>
</dbReference>
<evidence type="ECO:0000259" key="2">
    <source>
        <dbReference type="Pfam" id="PF08241"/>
    </source>
</evidence>
<dbReference type="Gene3D" id="3.10.50.40">
    <property type="match status" value="1"/>
</dbReference>
<dbReference type="RefSeq" id="WP_166404897.1">
    <property type="nucleotide sequence ID" value="NZ_BEXT01000001.1"/>
</dbReference>
<dbReference type="InterPro" id="IPR029063">
    <property type="entry name" value="SAM-dependent_MTases_sf"/>
</dbReference>
<dbReference type="GO" id="GO:0008757">
    <property type="term" value="F:S-adenosylmethionine-dependent methyltransferase activity"/>
    <property type="evidence" value="ECO:0007669"/>
    <property type="project" value="InterPro"/>
</dbReference>
<evidence type="ECO:0000313" key="3">
    <source>
        <dbReference type="EMBL" id="GBC60036.1"/>
    </source>
</evidence>
<comment type="caution">
    <text evidence="3">The sequence shown here is derived from an EMBL/GenBank/DDBJ whole genome shotgun (WGS) entry which is preliminary data.</text>
</comment>
<name>A0A401FSV7_9BACT</name>
<dbReference type="PANTHER" id="PTHR43036:SF2">
    <property type="entry name" value="OS04G0481300 PROTEIN"/>
    <property type="match status" value="1"/>
</dbReference>
<protein>
    <recommendedName>
        <fullName evidence="2">Methyltransferase type 11 domain-containing protein</fullName>
    </recommendedName>
</protein>
<sequence length="397" mass="46108">MRKNLDAYASMALMLQWQSQNATHTDCYYAERVNFWRDHFPARLYDELLRQDEGERTEMSFRAGEALPAFQPDRVFDIRHCQFEDGPDGGPRRGRFYPKGVLRDVANVFRANMAPFRCAEVGDSAIRVDFNHPLAKKDLRVRTVIDRIWEKESDTGGSCADWMETLSDGPGMQSRRNGRATDFFSGSPFAREDERPDSRFYASPRFVSHIDETAMHTVSQLYGELLRPGMRVLDLMSSWQSHLPARTEMSHVTGLGLNAEELMRNERLDDHVVRDLNENPVLPFDDASYDASVCTVSVEYLTRPFEVFREISRVLKPGGQFIVSFSNRWFPPKVINIWHELHEFERMGMVLEYFLASARFEDLHTWSMRGKPRPVNDKYYGEQIFSDPVYCVRGRRA</sequence>
<gene>
    <name evidence="3" type="ORF">DENIS_0978</name>
</gene>
<organism evidence="3 4">
    <name type="scientific">Desulfonema ishimotonii</name>
    <dbReference type="NCBI Taxonomy" id="45657"/>
    <lineage>
        <taxon>Bacteria</taxon>
        <taxon>Pseudomonadati</taxon>
        <taxon>Thermodesulfobacteriota</taxon>
        <taxon>Desulfobacteria</taxon>
        <taxon>Desulfobacterales</taxon>
        <taxon>Desulfococcaceae</taxon>
        <taxon>Desulfonema</taxon>
    </lineage>
</organism>
<keyword evidence="4" id="KW-1185">Reference proteome</keyword>
<dbReference type="Gene3D" id="3.40.50.150">
    <property type="entry name" value="Vaccinia Virus protein VP39"/>
    <property type="match status" value="1"/>
</dbReference>
<dbReference type="SUPFAM" id="SSF53335">
    <property type="entry name" value="S-adenosyl-L-methionine-dependent methyltransferases"/>
    <property type="match status" value="1"/>
</dbReference>
<dbReference type="CDD" id="cd02440">
    <property type="entry name" value="AdoMet_MTases"/>
    <property type="match status" value="1"/>
</dbReference>
<evidence type="ECO:0000313" key="4">
    <source>
        <dbReference type="Proteomes" id="UP000288096"/>
    </source>
</evidence>
<dbReference type="PANTHER" id="PTHR43036">
    <property type="entry name" value="OSJNBB0011N17.9 PROTEIN"/>
    <property type="match status" value="1"/>
</dbReference>
<reference evidence="4" key="2">
    <citation type="submission" date="2019-01" db="EMBL/GenBank/DDBJ databases">
        <title>Genome sequence of Desulfonema ishimotonii strain Tokyo 01.</title>
        <authorList>
            <person name="Fukui M."/>
        </authorList>
    </citation>
    <scope>NUCLEOTIDE SEQUENCE [LARGE SCALE GENOMIC DNA]</scope>
    <source>
        <strain evidence="4">Tokyo 01</strain>
    </source>
</reference>
<dbReference type="EMBL" id="BEXT01000001">
    <property type="protein sequence ID" value="GBC60036.1"/>
    <property type="molecule type" value="Genomic_DNA"/>
</dbReference>
<feature type="region of interest" description="Disordered" evidence="1">
    <location>
        <begin position="168"/>
        <end position="191"/>
    </location>
</feature>
<feature type="domain" description="Methyltransferase type 11" evidence="2">
    <location>
        <begin position="250"/>
        <end position="323"/>
    </location>
</feature>
<reference evidence="4" key="1">
    <citation type="submission" date="2017-11" db="EMBL/GenBank/DDBJ databases">
        <authorList>
            <person name="Watanabe M."/>
            <person name="Kojima H."/>
        </authorList>
    </citation>
    <scope>NUCLEOTIDE SEQUENCE [LARGE SCALE GENOMIC DNA]</scope>
    <source>
        <strain evidence="4">Tokyo 01</strain>
    </source>
</reference>
<accession>A0A401FSV7</accession>
<proteinExistence type="predicted"/>
<dbReference type="InterPro" id="IPR013216">
    <property type="entry name" value="Methyltransf_11"/>
</dbReference>
<dbReference type="AlphaFoldDB" id="A0A401FSV7"/>
<dbReference type="InterPro" id="IPR046357">
    <property type="entry name" value="PPIase_dom_sf"/>
</dbReference>
<evidence type="ECO:0000256" key="1">
    <source>
        <dbReference type="SAM" id="MobiDB-lite"/>
    </source>
</evidence>
<dbReference type="Proteomes" id="UP000288096">
    <property type="component" value="Unassembled WGS sequence"/>
</dbReference>